<comment type="caution">
    <text evidence="2">The sequence shown here is derived from an EMBL/GenBank/DDBJ whole genome shotgun (WGS) entry which is preliminary data.</text>
</comment>
<organism evidence="2 3">
    <name type="scientific">Streptomyces longisporus</name>
    <dbReference type="NCBI Taxonomy" id="1948"/>
    <lineage>
        <taxon>Bacteria</taxon>
        <taxon>Bacillati</taxon>
        <taxon>Actinomycetota</taxon>
        <taxon>Actinomycetes</taxon>
        <taxon>Kitasatosporales</taxon>
        <taxon>Streptomycetaceae</taxon>
        <taxon>Streptomyces</taxon>
    </lineage>
</organism>
<accession>A0ABN3KV54</accession>
<feature type="region of interest" description="Disordered" evidence="1">
    <location>
        <begin position="31"/>
        <end position="60"/>
    </location>
</feature>
<reference evidence="2 3" key="1">
    <citation type="journal article" date="2019" name="Int. J. Syst. Evol. Microbiol.">
        <title>The Global Catalogue of Microorganisms (GCM) 10K type strain sequencing project: providing services to taxonomists for standard genome sequencing and annotation.</title>
        <authorList>
            <consortium name="The Broad Institute Genomics Platform"/>
            <consortium name="The Broad Institute Genome Sequencing Center for Infectious Disease"/>
            <person name="Wu L."/>
            <person name="Ma J."/>
        </authorList>
    </citation>
    <scope>NUCLEOTIDE SEQUENCE [LARGE SCALE GENOMIC DNA]</scope>
    <source>
        <strain evidence="2 3">JCM 4395</strain>
    </source>
</reference>
<keyword evidence="3" id="KW-1185">Reference proteome</keyword>
<dbReference type="Proteomes" id="UP001501777">
    <property type="component" value="Unassembled WGS sequence"/>
</dbReference>
<sequence length="60" mass="5598">MALSCRAVGVGMGAPRGTCAHPCRPGGTTAPSYGGTVGDGGATGRSYGGTGGVGRATARS</sequence>
<feature type="compositionally biased region" description="Gly residues" evidence="1">
    <location>
        <begin position="35"/>
        <end position="54"/>
    </location>
</feature>
<name>A0ABN3KV54_STRLO</name>
<protein>
    <submittedName>
        <fullName evidence="2">Uncharacterized protein</fullName>
    </submittedName>
</protein>
<evidence type="ECO:0000313" key="2">
    <source>
        <dbReference type="EMBL" id="GAA2470524.1"/>
    </source>
</evidence>
<evidence type="ECO:0000256" key="1">
    <source>
        <dbReference type="SAM" id="MobiDB-lite"/>
    </source>
</evidence>
<gene>
    <name evidence="2" type="ORF">GCM10010276_00750</name>
</gene>
<evidence type="ECO:0000313" key="3">
    <source>
        <dbReference type="Proteomes" id="UP001501777"/>
    </source>
</evidence>
<proteinExistence type="predicted"/>
<dbReference type="EMBL" id="BAAASG010000001">
    <property type="protein sequence ID" value="GAA2470524.1"/>
    <property type="molecule type" value="Genomic_DNA"/>
</dbReference>